<keyword evidence="2" id="KW-1185">Reference proteome</keyword>
<protein>
    <recommendedName>
        <fullName evidence="3">Isochorismatase</fullName>
    </recommendedName>
</protein>
<dbReference type="Gene3D" id="3.10.450.50">
    <property type="match status" value="1"/>
</dbReference>
<sequence length="121" mass="13419">MSTTLLNAVKLASETWKSGFNSQDAKQCAGQYEANATMNARPFGEFVGRDAIEGFWQNLINEGFNSVEYIEPNFSVVDEKTVLLTSSWKMNKAHGVIHKELWVLQQDGSAKLAGDDFEVLG</sequence>
<dbReference type="STRING" id="225849.swp_4713"/>
<evidence type="ECO:0008006" key="3">
    <source>
        <dbReference type="Google" id="ProtNLM"/>
    </source>
</evidence>
<dbReference type="HOGENOM" id="CLU_133867_0_0_6"/>
<evidence type="ECO:0000313" key="1">
    <source>
        <dbReference type="EMBL" id="ACJ31348.1"/>
    </source>
</evidence>
<evidence type="ECO:0000313" key="2">
    <source>
        <dbReference type="Proteomes" id="UP000000753"/>
    </source>
</evidence>
<dbReference type="eggNOG" id="COG4319">
    <property type="taxonomic scope" value="Bacteria"/>
</dbReference>
<dbReference type="AlphaFoldDB" id="B8CTV4"/>
<dbReference type="RefSeq" id="WP_020914678.1">
    <property type="nucleotide sequence ID" value="NC_011566.1"/>
</dbReference>
<dbReference type="SUPFAM" id="SSF54427">
    <property type="entry name" value="NTF2-like"/>
    <property type="match status" value="1"/>
</dbReference>
<proteinExistence type="predicted"/>
<dbReference type="EMBL" id="CP000472">
    <property type="protein sequence ID" value="ACJ31348.1"/>
    <property type="molecule type" value="Genomic_DNA"/>
</dbReference>
<accession>B8CTV4</accession>
<dbReference type="InterPro" id="IPR032710">
    <property type="entry name" value="NTF2-like_dom_sf"/>
</dbReference>
<dbReference type="OrthoDB" id="1157330at2"/>
<dbReference type="KEGG" id="swp:swp_4713"/>
<dbReference type="Proteomes" id="UP000000753">
    <property type="component" value="Chromosome"/>
</dbReference>
<name>B8CTV4_SHEPW</name>
<organism evidence="1 2">
    <name type="scientific">Shewanella piezotolerans (strain WP3 / JCM 13877)</name>
    <dbReference type="NCBI Taxonomy" id="225849"/>
    <lineage>
        <taxon>Bacteria</taxon>
        <taxon>Pseudomonadati</taxon>
        <taxon>Pseudomonadota</taxon>
        <taxon>Gammaproteobacteria</taxon>
        <taxon>Alteromonadales</taxon>
        <taxon>Shewanellaceae</taxon>
        <taxon>Shewanella</taxon>
    </lineage>
</organism>
<reference evidence="1 2" key="1">
    <citation type="journal article" date="2008" name="PLoS ONE">
        <title>Environmental adaptation: genomic analysis of the piezotolerant and psychrotolerant deep-sea iron reducing bacterium Shewanella piezotolerans WP3.</title>
        <authorList>
            <person name="Wang F."/>
            <person name="Wang J."/>
            <person name="Jian H."/>
            <person name="Zhang B."/>
            <person name="Li S."/>
            <person name="Wang F."/>
            <person name="Zeng X."/>
            <person name="Gao L."/>
            <person name="Bartlett D.H."/>
            <person name="Yu J."/>
            <person name="Hu S."/>
            <person name="Xiao X."/>
        </authorList>
    </citation>
    <scope>NUCLEOTIDE SEQUENCE [LARGE SCALE GENOMIC DNA]</scope>
    <source>
        <strain evidence="2">WP3 / JCM 13877</strain>
    </source>
</reference>
<gene>
    <name evidence="1" type="ordered locus">swp_4713</name>
</gene>